<dbReference type="OrthoDB" id="10365462at2759"/>
<gene>
    <name evidence="1" type="ORF">GpartN1_g5562.t1</name>
</gene>
<reference evidence="1" key="1">
    <citation type="journal article" date="2022" name="Proc. Natl. Acad. Sci. U.S.A.">
        <title>Life cycle and functional genomics of the unicellular red alga Galdieria for elucidating algal and plant evolution and industrial use.</title>
        <authorList>
            <person name="Hirooka S."/>
            <person name="Itabashi T."/>
            <person name="Ichinose T.M."/>
            <person name="Onuma R."/>
            <person name="Fujiwara T."/>
            <person name="Yamashita S."/>
            <person name="Jong L.W."/>
            <person name="Tomita R."/>
            <person name="Iwane A.H."/>
            <person name="Miyagishima S.Y."/>
        </authorList>
    </citation>
    <scope>NUCLEOTIDE SEQUENCE</scope>
    <source>
        <strain evidence="1">NBRC 102759</strain>
    </source>
</reference>
<sequence>MISFIICKAATASWELRKGKFTRRRNLQSEYPCLCKKPHIVRKFERVGRVSPINTIMDMLPLQTKQALPDEEDLGTSYYWEQIAHTFTLLHHIQQHPSDAHALYLLRFSLDQFYGVQSFLFIYLRDKTLVMADKRPFPSLSLVLHQSTRLLPRYLIRELIKVAADELYYRRVEDEEQEELAKLAKTRASLLSSSLRCLEIESEIRIWLLAIGKLEGPYTEILKVYELDSEQLDVCEGLLSQLLKQLEYYRERQE</sequence>
<reference evidence="1" key="2">
    <citation type="submission" date="2022-01" db="EMBL/GenBank/DDBJ databases">
        <authorList>
            <person name="Hirooka S."/>
            <person name="Miyagishima S.Y."/>
        </authorList>
    </citation>
    <scope>NUCLEOTIDE SEQUENCE</scope>
    <source>
        <strain evidence="1">NBRC 102759</strain>
    </source>
</reference>
<evidence type="ECO:0000313" key="1">
    <source>
        <dbReference type="EMBL" id="GJQ13771.1"/>
    </source>
</evidence>
<dbReference type="Proteomes" id="UP001061958">
    <property type="component" value="Unassembled WGS sequence"/>
</dbReference>
<proteinExistence type="predicted"/>
<accession>A0A9C7Q1G6</accession>
<comment type="caution">
    <text evidence="1">The sequence shown here is derived from an EMBL/GenBank/DDBJ whole genome shotgun (WGS) entry which is preliminary data.</text>
</comment>
<organism evidence="1 2">
    <name type="scientific">Galdieria partita</name>
    <dbReference type="NCBI Taxonomy" id="83374"/>
    <lineage>
        <taxon>Eukaryota</taxon>
        <taxon>Rhodophyta</taxon>
        <taxon>Bangiophyceae</taxon>
        <taxon>Galdieriales</taxon>
        <taxon>Galdieriaceae</taxon>
        <taxon>Galdieria</taxon>
    </lineage>
</organism>
<name>A0A9C7Q1G6_9RHOD</name>
<dbReference type="AlphaFoldDB" id="A0A9C7Q1G6"/>
<keyword evidence="2" id="KW-1185">Reference proteome</keyword>
<evidence type="ECO:0000313" key="2">
    <source>
        <dbReference type="Proteomes" id="UP001061958"/>
    </source>
</evidence>
<dbReference type="EMBL" id="BQMJ01000047">
    <property type="protein sequence ID" value="GJQ13771.1"/>
    <property type="molecule type" value="Genomic_DNA"/>
</dbReference>
<protein>
    <submittedName>
        <fullName evidence="1">Uncharacterized protein</fullName>
    </submittedName>
</protein>